<dbReference type="AlphaFoldDB" id="A0A934VLV1"/>
<evidence type="ECO:0000313" key="1">
    <source>
        <dbReference type="EMBL" id="MBK1835069.1"/>
    </source>
</evidence>
<keyword evidence="2" id="KW-1185">Reference proteome</keyword>
<dbReference type="RefSeq" id="WP_200392505.1">
    <property type="nucleotide sequence ID" value="NZ_JAENIO010000040.1"/>
</dbReference>
<evidence type="ECO:0000313" key="2">
    <source>
        <dbReference type="Proteomes" id="UP000604083"/>
    </source>
</evidence>
<dbReference type="Proteomes" id="UP000604083">
    <property type="component" value="Unassembled WGS sequence"/>
</dbReference>
<protein>
    <submittedName>
        <fullName evidence="1">Uncharacterized protein</fullName>
    </submittedName>
</protein>
<proteinExistence type="predicted"/>
<sequence length="240" mass="27529">MKELFLIMTRAEGPVGEALRKVLAPLGTVEIVVDQAPEEGEESKGIGLYWYENELLAGYEGLMSNTSYFPLYTAWSRAFYHLAQCERDFERVWLVEDDVAGDAASFSALVRETARLDIDYAAEGILSRAEHPQWYWWRNYGSEFADPYRAFQPLCCLSREMVTALLADREKRGRFLFHEFHFPSLAVEQGVRIMDWTQSPLARRCFSVFRYRPPFLPDGPGVCHPVKDASAAIAHCRSVW</sequence>
<accession>A0A934VLV1</accession>
<comment type="caution">
    <text evidence="1">The sequence shown here is derived from an EMBL/GenBank/DDBJ whole genome shotgun (WGS) entry which is preliminary data.</text>
</comment>
<name>A0A934VLV1_9BACT</name>
<organism evidence="1 2">
    <name type="scientific">Roseibacillus ishigakijimensis</name>
    <dbReference type="NCBI Taxonomy" id="454146"/>
    <lineage>
        <taxon>Bacteria</taxon>
        <taxon>Pseudomonadati</taxon>
        <taxon>Verrucomicrobiota</taxon>
        <taxon>Verrucomicrobiia</taxon>
        <taxon>Verrucomicrobiales</taxon>
        <taxon>Verrucomicrobiaceae</taxon>
        <taxon>Roseibacillus</taxon>
    </lineage>
</organism>
<dbReference type="EMBL" id="JAENIO010000040">
    <property type="protein sequence ID" value="MBK1835069.1"/>
    <property type="molecule type" value="Genomic_DNA"/>
</dbReference>
<reference evidence="1" key="1">
    <citation type="submission" date="2021-01" db="EMBL/GenBank/DDBJ databases">
        <title>Modified the classification status of verrucomicrobia.</title>
        <authorList>
            <person name="Feng X."/>
        </authorList>
    </citation>
    <scope>NUCLEOTIDE SEQUENCE</scope>
    <source>
        <strain evidence="1">KCTC 12986</strain>
    </source>
</reference>
<gene>
    <name evidence="1" type="ORF">JIN78_13445</name>
</gene>